<dbReference type="Proteomes" id="UP001220610">
    <property type="component" value="Chromosome"/>
</dbReference>
<evidence type="ECO:0000256" key="4">
    <source>
        <dbReference type="ARBA" id="ARBA00023163"/>
    </source>
</evidence>
<accession>A0AAJ6BHD0</accession>
<dbReference type="AlphaFoldDB" id="A0AAJ6BHD0"/>
<evidence type="ECO:0000313" key="7">
    <source>
        <dbReference type="Proteomes" id="UP001220610"/>
    </source>
</evidence>
<keyword evidence="2" id="KW-0805">Transcription regulation</keyword>
<dbReference type="GO" id="GO:0016987">
    <property type="term" value="F:sigma factor activity"/>
    <property type="evidence" value="ECO:0007669"/>
    <property type="project" value="UniProtKB-KW"/>
</dbReference>
<dbReference type="SUPFAM" id="SSF88946">
    <property type="entry name" value="Sigma2 domain of RNA polymerase sigma factors"/>
    <property type="match status" value="1"/>
</dbReference>
<dbReference type="Gene3D" id="1.10.1740.10">
    <property type="match status" value="1"/>
</dbReference>
<reference evidence="6" key="1">
    <citation type="submission" date="2023-03" db="EMBL/GenBank/DDBJ databases">
        <title>Andean soil-derived lignocellulolytic bacterial consortium as a source of novel taxa and putative plastic-active enzymes.</title>
        <authorList>
            <person name="Diaz-Garcia L."/>
            <person name="Chuvochina M."/>
            <person name="Feuerriegel G."/>
            <person name="Bunk B."/>
            <person name="Sproer C."/>
            <person name="Streit W.R."/>
            <person name="Rodriguez L.M."/>
            <person name="Overmann J."/>
            <person name="Jimenez D.J."/>
        </authorList>
    </citation>
    <scope>NUCLEOTIDE SEQUENCE</scope>
    <source>
        <strain evidence="6">MAG 7</strain>
    </source>
</reference>
<evidence type="ECO:0000313" key="6">
    <source>
        <dbReference type="EMBL" id="WEK35061.1"/>
    </source>
</evidence>
<name>A0AAJ6BHD0_9BACT</name>
<dbReference type="InterPro" id="IPR014284">
    <property type="entry name" value="RNA_pol_sigma-70_dom"/>
</dbReference>
<evidence type="ECO:0000259" key="5">
    <source>
        <dbReference type="Pfam" id="PF04542"/>
    </source>
</evidence>
<dbReference type="SUPFAM" id="SSF88659">
    <property type="entry name" value="Sigma3 and sigma4 domains of RNA polymerase sigma factors"/>
    <property type="match status" value="1"/>
</dbReference>
<sequence>MSAISASIHTDQRYVEALLRNDALLVQEIYARFAGNIRNYIMANSGTEADAADIFQEALVDIYRQAREKDLQLTCPFEPFLLLVCRRKWFNELKKRGREPVTKSVEDVSIGEDVFALAEQLQQKDERMQLFLECFRNLGSSCKEIIRKTLGGDDQEKIAEELKVTYGYLRKKKSECMAALTKMIHSQLSKRQ</sequence>
<dbReference type="NCBIfam" id="TIGR02937">
    <property type="entry name" value="sigma70-ECF"/>
    <property type="match status" value="1"/>
</dbReference>
<dbReference type="InterPro" id="IPR007627">
    <property type="entry name" value="RNA_pol_sigma70_r2"/>
</dbReference>
<dbReference type="InterPro" id="IPR013324">
    <property type="entry name" value="RNA_pol_sigma_r3/r4-like"/>
</dbReference>
<proteinExistence type="inferred from homology"/>
<dbReference type="EMBL" id="CP119311">
    <property type="protein sequence ID" value="WEK35061.1"/>
    <property type="molecule type" value="Genomic_DNA"/>
</dbReference>
<dbReference type="InterPro" id="IPR039425">
    <property type="entry name" value="RNA_pol_sigma-70-like"/>
</dbReference>
<dbReference type="PANTHER" id="PTHR43133:SF51">
    <property type="entry name" value="RNA POLYMERASE SIGMA FACTOR"/>
    <property type="match status" value="1"/>
</dbReference>
<keyword evidence="3" id="KW-0731">Sigma factor</keyword>
<evidence type="ECO:0000256" key="2">
    <source>
        <dbReference type="ARBA" id="ARBA00023015"/>
    </source>
</evidence>
<dbReference type="GO" id="GO:0006352">
    <property type="term" value="P:DNA-templated transcription initiation"/>
    <property type="evidence" value="ECO:0007669"/>
    <property type="project" value="InterPro"/>
</dbReference>
<protein>
    <submittedName>
        <fullName evidence="6">Sigma-70 family RNA polymerase sigma factor</fullName>
    </submittedName>
</protein>
<dbReference type="Pfam" id="PF04542">
    <property type="entry name" value="Sigma70_r2"/>
    <property type="match status" value="1"/>
</dbReference>
<feature type="domain" description="RNA polymerase sigma-70 region 2" evidence="5">
    <location>
        <begin position="30"/>
        <end position="98"/>
    </location>
</feature>
<dbReference type="InterPro" id="IPR013325">
    <property type="entry name" value="RNA_pol_sigma_r2"/>
</dbReference>
<keyword evidence="4" id="KW-0804">Transcription</keyword>
<gene>
    <name evidence="6" type="ORF">P0Y53_21440</name>
</gene>
<evidence type="ECO:0000256" key="3">
    <source>
        <dbReference type="ARBA" id="ARBA00023082"/>
    </source>
</evidence>
<comment type="similarity">
    <text evidence="1">Belongs to the sigma-70 factor family. ECF subfamily.</text>
</comment>
<organism evidence="6 7">
    <name type="scientific">Candidatus Pseudobacter hemicellulosilyticus</name>
    <dbReference type="NCBI Taxonomy" id="3121375"/>
    <lineage>
        <taxon>Bacteria</taxon>
        <taxon>Pseudomonadati</taxon>
        <taxon>Bacteroidota</taxon>
        <taxon>Chitinophagia</taxon>
        <taxon>Chitinophagales</taxon>
        <taxon>Chitinophagaceae</taxon>
        <taxon>Pseudobacter</taxon>
    </lineage>
</organism>
<dbReference type="PANTHER" id="PTHR43133">
    <property type="entry name" value="RNA POLYMERASE ECF-TYPE SIGMA FACTO"/>
    <property type="match status" value="1"/>
</dbReference>
<evidence type="ECO:0000256" key="1">
    <source>
        <dbReference type="ARBA" id="ARBA00010641"/>
    </source>
</evidence>